<evidence type="ECO:0008006" key="4">
    <source>
        <dbReference type="Google" id="ProtNLM"/>
    </source>
</evidence>
<organism evidence="2 3">
    <name type="scientific">Candidatus Iainarchaeum sp</name>
    <dbReference type="NCBI Taxonomy" id="3101447"/>
    <lineage>
        <taxon>Archaea</taxon>
        <taxon>Candidatus Iainarchaeota</taxon>
        <taxon>Candidatus Iainarchaeia</taxon>
        <taxon>Candidatus Iainarchaeales</taxon>
        <taxon>Candidatus Iainarchaeaceae</taxon>
        <taxon>Candidatus Iainarchaeum</taxon>
    </lineage>
</organism>
<evidence type="ECO:0000313" key="2">
    <source>
        <dbReference type="EMBL" id="MBS3061585.1"/>
    </source>
</evidence>
<keyword evidence="1" id="KW-1133">Transmembrane helix</keyword>
<proteinExistence type="predicted"/>
<dbReference type="EMBL" id="JAGVWC010000010">
    <property type="protein sequence ID" value="MBS3061585.1"/>
    <property type="molecule type" value="Genomic_DNA"/>
</dbReference>
<reference evidence="2" key="1">
    <citation type="submission" date="2021-03" db="EMBL/GenBank/DDBJ databases">
        <authorList>
            <person name="Jaffe A."/>
        </authorList>
    </citation>
    <scope>NUCLEOTIDE SEQUENCE</scope>
    <source>
        <strain evidence="2">RIFCSPLOWO2_01_FULL_AR10_48_17</strain>
    </source>
</reference>
<name>A0A8T4LE70_9ARCH</name>
<feature type="transmembrane region" description="Helical" evidence="1">
    <location>
        <begin position="28"/>
        <end position="48"/>
    </location>
</feature>
<reference evidence="2" key="2">
    <citation type="submission" date="2021-05" db="EMBL/GenBank/DDBJ databases">
        <title>Protein family content uncovers lineage relationships and bacterial pathway maintenance mechanisms in DPANN archaea.</title>
        <authorList>
            <person name="Castelle C.J."/>
            <person name="Meheust R."/>
            <person name="Jaffe A.L."/>
            <person name="Seitz K."/>
            <person name="Gong X."/>
            <person name="Baker B.J."/>
            <person name="Banfield J.F."/>
        </authorList>
    </citation>
    <scope>NUCLEOTIDE SEQUENCE</scope>
    <source>
        <strain evidence="2">RIFCSPLOWO2_01_FULL_AR10_48_17</strain>
    </source>
</reference>
<accession>A0A8T4LE70</accession>
<comment type="caution">
    <text evidence="2">The sequence shown here is derived from an EMBL/GenBank/DDBJ whole genome shotgun (WGS) entry which is preliminary data.</text>
</comment>
<dbReference type="Pfam" id="PF05552">
    <property type="entry name" value="MS_channel_1st_1"/>
    <property type="match status" value="2"/>
</dbReference>
<evidence type="ECO:0000313" key="3">
    <source>
        <dbReference type="Proteomes" id="UP000675968"/>
    </source>
</evidence>
<dbReference type="Proteomes" id="UP000675968">
    <property type="component" value="Unassembled WGS sequence"/>
</dbReference>
<dbReference type="AlphaFoldDB" id="A0A8T4LE70"/>
<sequence length="229" mass="25283">MAVDFLQEYLRQVGANLVSATTNIVSDVIRVIPGLIGAAVLLTVGVFIGKYVKKFVTGVIQSTKADDWLREKKLHDALGNRELSSIFGSFAKWYVIVIFLAQSLDLIQMRVLRSFTEFLISFINSLIAAMIILVGGLLLARYVRNVVESTEYQYKKTIAVVIEVMIIYVSAVISLQTVGINTKILTDAFIVGFSAMVFGLAILAGLVFVLAFRKDIVQLANDLRKEVGK</sequence>
<feature type="transmembrane region" description="Helical" evidence="1">
    <location>
        <begin position="188"/>
        <end position="212"/>
    </location>
</feature>
<keyword evidence="1" id="KW-0472">Membrane</keyword>
<feature type="transmembrane region" description="Helical" evidence="1">
    <location>
        <begin position="160"/>
        <end position="182"/>
    </location>
</feature>
<feature type="transmembrane region" description="Helical" evidence="1">
    <location>
        <begin position="118"/>
        <end position="140"/>
    </location>
</feature>
<dbReference type="InterPro" id="IPR008910">
    <property type="entry name" value="MSC_TM_helix"/>
</dbReference>
<evidence type="ECO:0000256" key="1">
    <source>
        <dbReference type="SAM" id="Phobius"/>
    </source>
</evidence>
<keyword evidence="1" id="KW-0812">Transmembrane</keyword>
<protein>
    <recommendedName>
        <fullName evidence="4">Mechanosensitive ion channel</fullName>
    </recommendedName>
</protein>
<gene>
    <name evidence="2" type="ORF">J4215_03315</name>
</gene>